<evidence type="ECO:0000259" key="6">
    <source>
        <dbReference type="PROSITE" id="PS00651"/>
    </source>
</evidence>
<evidence type="ECO:0000256" key="1">
    <source>
        <dbReference type="ARBA" id="ARBA00010605"/>
    </source>
</evidence>
<gene>
    <name evidence="7" type="ORF">UFOPK3522_00108</name>
    <name evidence="8" type="ORF">UFOPK4175_00453</name>
</gene>
<dbReference type="EMBL" id="CAESAO010000005">
    <property type="protein sequence ID" value="CAB4334890.1"/>
    <property type="molecule type" value="Genomic_DNA"/>
</dbReference>
<dbReference type="Pfam" id="PF01281">
    <property type="entry name" value="Ribosomal_L9_N"/>
    <property type="match status" value="1"/>
</dbReference>
<comment type="similarity">
    <text evidence="1">Belongs to the bacterial ribosomal protein bL9 family.</text>
</comment>
<dbReference type="Gene3D" id="3.40.5.10">
    <property type="entry name" value="Ribosomal protein L9, N-terminal domain"/>
    <property type="match status" value="1"/>
</dbReference>
<dbReference type="InterPro" id="IPR020069">
    <property type="entry name" value="Ribosomal_bL9_C"/>
</dbReference>
<dbReference type="InterPro" id="IPR020070">
    <property type="entry name" value="Ribosomal_bL9_N"/>
</dbReference>
<proteinExistence type="inferred from homology"/>
<dbReference type="Pfam" id="PF03948">
    <property type="entry name" value="Ribosomal_L9_C"/>
    <property type="match status" value="1"/>
</dbReference>
<reference evidence="7" key="1">
    <citation type="submission" date="2020-05" db="EMBL/GenBank/DDBJ databases">
        <authorList>
            <person name="Chiriac C."/>
            <person name="Salcher M."/>
            <person name="Ghai R."/>
            <person name="Kavagutti S V."/>
        </authorList>
    </citation>
    <scope>NUCLEOTIDE SEQUENCE</scope>
</reference>
<dbReference type="GO" id="GO:1990904">
    <property type="term" value="C:ribonucleoprotein complex"/>
    <property type="evidence" value="ECO:0007669"/>
    <property type="project" value="UniProtKB-KW"/>
</dbReference>
<dbReference type="EMBL" id="CAFBPX010000058">
    <property type="protein sequence ID" value="CAB5032224.1"/>
    <property type="molecule type" value="Genomic_DNA"/>
</dbReference>
<dbReference type="PANTHER" id="PTHR21368">
    <property type="entry name" value="50S RIBOSOMAL PROTEIN L9"/>
    <property type="match status" value="1"/>
</dbReference>
<keyword evidence="3" id="KW-0694">RNA-binding</keyword>
<dbReference type="GO" id="GO:0003735">
    <property type="term" value="F:structural constituent of ribosome"/>
    <property type="evidence" value="ECO:0007669"/>
    <property type="project" value="InterPro"/>
</dbReference>
<dbReference type="NCBIfam" id="TIGR00158">
    <property type="entry name" value="L9"/>
    <property type="match status" value="1"/>
</dbReference>
<dbReference type="SUPFAM" id="SSF55653">
    <property type="entry name" value="Ribosomal protein L9 C-domain"/>
    <property type="match status" value="1"/>
</dbReference>
<keyword evidence="4" id="KW-0689">Ribosomal protein</keyword>
<feature type="domain" description="Ribosomal protein L9" evidence="6">
    <location>
        <begin position="14"/>
        <end position="41"/>
    </location>
</feature>
<accession>A0A6J5Z3K8</accession>
<dbReference type="Gene3D" id="3.10.430.100">
    <property type="entry name" value="Ribosomal protein L9, C-terminal domain"/>
    <property type="match status" value="1"/>
</dbReference>
<evidence type="ECO:0000313" key="8">
    <source>
        <dbReference type="EMBL" id="CAB5032224.1"/>
    </source>
</evidence>
<dbReference type="AlphaFoldDB" id="A0A6J5Z3K8"/>
<dbReference type="GO" id="GO:0005840">
    <property type="term" value="C:ribosome"/>
    <property type="evidence" value="ECO:0007669"/>
    <property type="project" value="UniProtKB-KW"/>
</dbReference>
<evidence type="ECO:0000256" key="3">
    <source>
        <dbReference type="ARBA" id="ARBA00022884"/>
    </source>
</evidence>
<evidence type="ECO:0000256" key="2">
    <source>
        <dbReference type="ARBA" id="ARBA00022730"/>
    </source>
</evidence>
<dbReference type="GO" id="GO:0019843">
    <property type="term" value="F:rRNA binding"/>
    <property type="evidence" value="ECO:0007669"/>
    <property type="project" value="UniProtKB-KW"/>
</dbReference>
<dbReference type="InterPro" id="IPR036791">
    <property type="entry name" value="Ribosomal_bL9_C_sf"/>
</dbReference>
<protein>
    <submittedName>
        <fullName evidence="7">Unannotated protein</fullName>
    </submittedName>
</protein>
<keyword evidence="2" id="KW-0699">rRNA-binding</keyword>
<name>A0A6J5Z3K8_9ZZZZ</name>
<dbReference type="InterPro" id="IPR009027">
    <property type="entry name" value="Ribosomal_bL9/RNase_H1_N"/>
</dbReference>
<evidence type="ECO:0000313" key="7">
    <source>
        <dbReference type="EMBL" id="CAB4334890.1"/>
    </source>
</evidence>
<dbReference type="HAMAP" id="MF_00503">
    <property type="entry name" value="Ribosomal_bL9"/>
    <property type="match status" value="1"/>
</dbReference>
<dbReference type="SUPFAM" id="SSF55658">
    <property type="entry name" value="L9 N-domain-like"/>
    <property type="match status" value="1"/>
</dbReference>
<evidence type="ECO:0000256" key="4">
    <source>
        <dbReference type="ARBA" id="ARBA00022980"/>
    </source>
</evidence>
<dbReference type="GO" id="GO:0006412">
    <property type="term" value="P:translation"/>
    <property type="evidence" value="ECO:0007669"/>
    <property type="project" value="InterPro"/>
</dbReference>
<dbReference type="InterPro" id="IPR000244">
    <property type="entry name" value="Ribosomal_bL9"/>
</dbReference>
<keyword evidence="5" id="KW-0687">Ribonucleoprotein</keyword>
<organism evidence="7">
    <name type="scientific">freshwater metagenome</name>
    <dbReference type="NCBI Taxonomy" id="449393"/>
    <lineage>
        <taxon>unclassified sequences</taxon>
        <taxon>metagenomes</taxon>
        <taxon>ecological metagenomes</taxon>
    </lineage>
</organism>
<evidence type="ECO:0000256" key="5">
    <source>
        <dbReference type="ARBA" id="ARBA00023274"/>
    </source>
</evidence>
<dbReference type="InterPro" id="IPR036935">
    <property type="entry name" value="Ribosomal_bL9_N_sf"/>
</dbReference>
<dbReference type="InterPro" id="IPR020594">
    <property type="entry name" value="Ribosomal_bL9_bac/chp"/>
</dbReference>
<dbReference type="PROSITE" id="PS00651">
    <property type="entry name" value="RIBOSOMAL_L9"/>
    <property type="match status" value="1"/>
</dbReference>
<sequence>MPEAILLKDVDNLGHKGSLVVVSKGYLRNYLLPRKLAQVATASSIAAAEIAYEAAAAERAQAADDSQALADLLSSTTLTITASAGEDGRLFGSVTPQDIADAVLEARAVEIDKRKIRLEAPIKETGSHSIEIDLAIGIRATVTVIVAAQ</sequence>